<keyword evidence="2" id="KW-0812">Transmembrane</keyword>
<keyword evidence="4" id="KW-1185">Reference proteome</keyword>
<evidence type="ECO:0000313" key="4">
    <source>
        <dbReference type="Proteomes" id="UP001226577"/>
    </source>
</evidence>
<dbReference type="Proteomes" id="UP001226577">
    <property type="component" value="Unassembled WGS sequence"/>
</dbReference>
<feature type="region of interest" description="Disordered" evidence="1">
    <location>
        <begin position="78"/>
        <end position="105"/>
    </location>
</feature>
<dbReference type="EMBL" id="JAUSRE010000023">
    <property type="protein sequence ID" value="MDP9890104.1"/>
    <property type="molecule type" value="Genomic_DNA"/>
</dbReference>
<comment type="caution">
    <text evidence="3">The sequence shown here is derived from an EMBL/GenBank/DDBJ whole genome shotgun (WGS) entry which is preliminary data.</text>
</comment>
<keyword evidence="2" id="KW-0472">Membrane</keyword>
<evidence type="ECO:0000256" key="2">
    <source>
        <dbReference type="SAM" id="Phobius"/>
    </source>
</evidence>
<accession>A0ABT9RXZ2</accession>
<feature type="transmembrane region" description="Helical" evidence="2">
    <location>
        <begin position="49"/>
        <end position="68"/>
    </location>
</feature>
<feature type="transmembrane region" description="Helical" evidence="2">
    <location>
        <begin position="21"/>
        <end position="43"/>
    </location>
</feature>
<gene>
    <name evidence="3" type="ORF">J2X98_003716</name>
</gene>
<proteinExistence type="predicted"/>
<evidence type="ECO:0000256" key="1">
    <source>
        <dbReference type="SAM" id="MobiDB-lite"/>
    </source>
</evidence>
<name>A0ABT9RXZ2_9MICC</name>
<protein>
    <submittedName>
        <fullName evidence="3">Mercuric ion transport protein</fullName>
    </submittedName>
</protein>
<evidence type="ECO:0000313" key="3">
    <source>
        <dbReference type="EMBL" id="MDP9890104.1"/>
    </source>
</evidence>
<organism evidence="3 4">
    <name type="scientific">Pseudarthrobacter enclensis</name>
    <dbReference type="NCBI Taxonomy" id="993070"/>
    <lineage>
        <taxon>Bacteria</taxon>
        <taxon>Bacillati</taxon>
        <taxon>Actinomycetota</taxon>
        <taxon>Actinomycetes</taxon>
        <taxon>Micrococcales</taxon>
        <taxon>Micrococcaceae</taxon>
        <taxon>Pseudarthrobacter</taxon>
    </lineage>
</organism>
<keyword evidence="2" id="KW-1133">Transmembrane helix</keyword>
<reference evidence="3 4" key="1">
    <citation type="submission" date="2023-07" db="EMBL/GenBank/DDBJ databases">
        <title>Sorghum-associated microbial communities from plants grown in Nebraska, USA.</title>
        <authorList>
            <person name="Schachtman D."/>
        </authorList>
    </citation>
    <scope>NUCLEOTIDE SEQUENCE [LARGE SCALE GENOMIC DNA]</scope>
    <source>
        <strain evidence="3 4">CC222</strain>
    </source>
</reference>
<sequence length="105" mass="10556">MSVRRLNQRQRPSGSVLATGAVFLAVICCAGPALLAGGILVVAGGALGSPVVLALAAAVLAGAVVYALRRRSRARNLVQGNTGAAGGSRPIEDERRGAPSTPDLR</sequence>